<dbReference type="OrthoDB" id="9783700at2"/>
<dbReference type="RefSeq" id="WP_121210315.1">
    <property type="nucleotide sequence ID" value="NZ_RBIM01000002.1"/>
</dbReference>
<sequence length="256" mass="28316">MIARTLTALALWATLPLVACAQAPEIIRPEVVARYPHDANAFTQGLFIHQGELFESTGRVGQSSLRRVALETGIVEQSVAIAPPIFGEGSARIGDHIYMLSWVSERGFIFDADTFEQVDSFTYPGEGWGLTHDGTHLILSDGTPELRFLDPETMTLAHSIQVTLNGRPVRRLNELEWIDGRIWANIWETRSIVRIDPETGIVDAMIDLAALIPAEVAGRRDAVANGIAWNAQTGQIYVTGKLWPTLFEIRLPESTE</sequence>
<dbReference type="AlphaFoldDB" id="A0A495DKI0"/>
<dbReference type="InterPro" id="IPR011044">
    <property type="entry name" value="Quino_amine_DH_bsu"/>
</dbReference>
<organism evidence="2 3">
    <name type="scientific">Maricaulis maris</name>
    <dbReference type="NCBI Taxonomy" id="74318"/>
    <lineage>
        <taxon>Bacteria</taxon>
        <taxon>Pseudomonadati</taxon>
        <taxon>Pseudomonadota</taxon>
        <taxon>Alphaproteobacteria</taxon>
        <taxon>Maricaulales</taxon>
        <taxon>Maricaulaceae</taxon>
        <taxon>Maricaulis</taxon>
    </lineage>
</organism>
<dbReference type="SUPFAM" id="SSF50969">
    <property type="entry name" value="YVTN repeat-like/Quinoprotein amine dehydrogenase"/>
    <property type="match status" value="1"/>
</dbReference>
<dbReference type="PANTHER" id="PTHR31270:SF1">
    <property type="entry name" value="GLUTAMINYL-PEPTIDE CYCLOTRANSFERASE"/>
    <property type="match status" value="1"/>
</dbReference>
<accession>A0A495DKI0</accession>
<evidence type="ECO:0000313" key="3">
    <source>
        <dbReference type="Proteomes" id="UP000273675"/>
    </source>
</evidence>
<evidence type="ECO:0000256" key="1">
    <source>
        <dbReference type="SAM" id="SignalP"/>
    </source>
</evidence>
<gene>
    <name evidence="2" type="ORF">C7435_1072</name>
</gene>
<proteinExistence type="predicted"/>
<evidence type="ECO:0000313" key="2">
    <source>
        <dbReference type="EMBL" id="RKR03124.1"/>
    </source>
</evidence>
<protein>
    <submittedName>
        <fullName evidence="2">Glutaminyl-peptide cyclotransferase</fullName>
    </submittedName>
</protein>
<dbReference type="PANTHER" id="PTHR31270">
    <property type="entry name" value="GLUTAMINYL-PEPTIDE CYCLOTRANSFERASE"/>
    <property type="match status" value="1"/>
</dbReference>
<dbReference type="GO" id="GO:0016603">
    <property type="term" value="F:glutaminyl-peptide cyclotransferase activity"/>
    <property type="evidence" value="ECO:0007669"/>
    <property type="project" value="InterPro"/>
</dbReference>
<dbReference type="Proteomes" id="UP000273675">
    <property type="component" value="Unassembled WGS sequence"/>
</dbReference>
<keyword evidence="2" id="KW-0808">Transferase</keyword>
<feature type="signal peptide" evidence="1">
    <location>
        <begin position="1"/>
        <end position="21"/>
    </location>
</feature>
<dbReference type="InterPro" id="IPR007788">
    <property type="entry name" value="QCT"/>
</dbReference>
<feature type="chain" id="PRO_5019837669" evidence="1">
    <location>
        <begin position="22"/>
        <end position="256"/>
    </location>
</feature>
<comment type="caution">
    <text evidence="2">The sequence shown here is derived from an EMBL/GenBank/DDBJ whole genome shotgun (WGS) entry which is preliminary data.</text>
</comment>
<dbReference type="EMBL" id="RBIM01000002">
    <property type="protein sequence ID" value="RKR03124.1"/>
    <property type="molecule type" value="Genomic_DNA"/>
</dbReference>
<keyword evidence="1" id="KW-0732">Signal</keyword>
<reference evidence="2 3" key="1">
    <citation type="submission" date="2018-10" db="EMBL/GenBank/DDBJ databases">
        <title>Genomic Encyclopedia of Type Strains, Phase IV (KMG-IV): sequencing the most valuable type-strain genomes for metagenomic binning, comparative biology and taxonomic classification.</title>
        <authorList>
            <person name="Goeker M."/>
        </authorList>
    </citation>
    <scope>NUCLEOTIDE SEQUENCE [LARGE SCALE GENOMIC DNA]</scope>
    <source>
        <strain evidence="2 3">DSM 4734</strain>
    </source>
</reference>
<dbReference type="Pfam" id="PF05096">
    <property type="entry name" value="Glu_cyclase_2"/>
    <property type="match status" value="1"/>
</dbReference>
<name>A0A495DKI0_9PROT</name>